<feature type="region of interest" description="Disordered" evidence="3">
    <location>
        <begin position="762"/>
        <end position="810"/>
    </location>
</feature>
<feature type="transmembrane region" description="Helical" evidence="4">
    <location>
        <begin position="67"/>
        <end position="88"/>
    </location>
</feature>
<dbReference type="Gene3D" id="1.20.1250.20">
    <property type="entry name" value="MFS general substrate transporter like domains"/>
    <property type="match status" value="2"/>
</dbReference>
<keyword evidence="4" id="KW-1133">Transmembrane helix</keyword>
<evidence type="ECO:0000256" key="4">
    <source>
        <dbReference type="SAM" id="Phobius"/>
    </source>
</evidence>
<dbReference type="InterPro" id="IPR011701">
    <property type="entry name" value="MFS"/>
</dbReference>
<evidence type="ECO:0000313" key="5">
    <source>
        <dbReference type="EMBL" id="KAG5194616.1"/>
    </source>
</evidence>
<gene>
    <name evidence="5" type="ORF">JEQ12_012892</name>
</gene>
<evidence type="ECO:0008006" key="7">
    <source>
        <dbReference type="Google" id="ProtNLM"/>
    </source>
</evidence>
<feature type="compositionally biased region" description="Basic and acidic residues" evidence="3">
    <location>
        <begin position="623"/>
        <end position="651"/>
    </location>
</feature>
<dbReference type="AlphaFoldDB" id="A0A835ZJ06"/>
<evidence type="ECO:0000256" key="2">
    <source>
        <dbReference type="SAM" id="Coils"/>
    </source>
</evidence>
<feature type="transmembrane region" description="Helical" evidence="4">
    <location>
        <begin position="304"/>
        <end position="325"/>
    </location>
</feature>
<organism evidence="5 6">
    <name type="scientific">Ovis aries</name>
    <name type="common">Sheep</name>
    <dbReference type="NCBI Taxonomy" id="9940"/>
    <lineage>
        <taxon>Eukaryota</taxon>
        <taxon>Metazoa</taxon>
        <taxon>Chordata</taxon>
        <taxon>Craniata</taxon>
        <taxon>Vertebrata</taxon>
        <taxon>Euteleostomi</taxon>
        <taxon>Mammalia</taxon>
        <taxon>Eutheria</taxon>
        <taxon>Laurasiatheria</taxon>
        <taxon>Artiodactyla</taxon>
        <taxon>Ruminantia</taxon>
        <taxon>Pecora</taxon>
        <taxon>Bovidae</taxon>
        <taxon>Caprinae</taxon>
        <taxon>Ovis</taxon>
    </lineage>
</organism>
<evidence type="ECO:0000256" key="1">
    <source>
        <dbReference type="ARBA" id="ARBA00004141"/>
    </source>
</evidence>
<feature type="transmembrane region" description="Helical" evidence="4">
    <location>
        <begin position="211"/>
        <end position="227"/>
    </location>
</feature>
<feature type="compositionally biased region" description="Pro residues" evidence="3">
    <location>
        <begin position="947"/>
        <end position="956"/>
    </location>
</feature>
<dbReference type="Proteomes" id="UP000664991">
    <property type="component" value="Unassembled WGS sequence"/>
</dbReference>
<dbReference type="SUPFAM" id="SSF103473">
    <property type="entry name" value="MFS general substrate transporter"/>
    <property type="match status" value="1"/>
</dbReference>
<feature type="compositionally biased region" description="Polar residues" evidence="3">
    <location>
        <begin position="706"/>
        <end position="733"/>
    </location>
</feature>
<keyword evidence="2" id="KW-0175">Coiled coil</keyword>
<feature type="compositionally biased region" description="Low complexity" evidence="3">
    <location>
        <begin position="781"/>
        <end position="792"/>
    </location>
</feature>
<feature type="region of interest" description="Disordered" evidence="3">
    <location>
        <begin position="1036"/>
        <end position="1074"/>
    </location>
</feature>
<feature type="compositionally biased region" description="Polar residues" evidence="3">
    <location>
        <begin position="422"/>
        <end position="436"/>
    </location>
</feature>
<name>A0A835ZJ06_SHEEP</name>
<feature type="region of interest" description="Disordered" evidence="3">
    <location>
        <begin position="415"/>
        <end position="436"/>
    </location>
</feature>
<feature type="compositionally biased region" description="Basic and acidic residues" evidence="3">
    <location>
        <begin position="662"/>
        <end position="672"/>
    </location>
</feature>
<dbReference type="InterPro" id="IPR039102">
    <property type="entry name" value="FAM13"/>
</dbReference>
<feature type="transmembrane region" description="Helical" evidence="4">
    <location>
        <begin position="247"/>
        <end position="266"/>
    </location>
</feature>
<feature type="compositionally biased region" description="Acidic residues" evidence="3">
    <location>
        <begin position="1036"/>
        <end position="1045"/>
    </location>
</feature>
<sequence>MSRQNRLVNDDLGYRRGKGLGCGLLYTATVTITCQYFDSRRGLALGLISTGSSVGLFIYAALQRLLIEFYGLDGCLLIVGALALNILACGSLMRPLQSSDFPLPEKTALENVPDRYSIYKEKEKDPEENINMLEKSYSGEETCKNILANGDCKSESLLHKNPATVAHTKETETYKKKVAERTYFCKQLAKRKWQLYKNYCGETVALFKNKVFSALFIAIFLFDIGGFPPSLLMEDVARSSNVKEEEFIMPLISIIGIMTAVGKLILGILADFKWINTLYLYVATLIIMSLALCAIPFAKSYVTLALLSGILGFLTGNWSIFPYVTTKTVGIEKLAHAYGILMFFAGLGNSLGPPIVASRNLAIKELSPDRPMGLEDLALGLLGCAVQDSVRKGSEDSDQSHRSVAFSEIHSPVTKKVPSFHSKGTWSRQNLGTKRGSSTVEAHGSVFSPKSVCIYIGDYCYINNITIVMSGFILFVYLILLLSRVGSGPVLLIDSLYTCIWEGIEDLDSGGRRPKPSAPVPFFTRGHQMLAWKPHFFPYSRKSDSAAATLLWFHKYEWSDVFLDGLETTWLSMVDYALTVTLDETIKSYFHGIQSRALSSDVLSLQDNSFSSTAVTECDEDTVSLHEDQTDCSSLRDEDNKENYPDARPPLEEPAPPPSEPQHAEQPPRLDVLRPTMGNFKSRKPKSIFKAENGRSHGESQETEHVVSSQSECQGRPGTPTQERAHTPTSRCQETVRVQPRIEQRAAIWPKDETQQDFHEEEAAQVHGVKDPAPVSTQSVPAEGAGAAAPAPVHRDGQNEADSAPEDVQSVETSRLLYHITDGDNPLLSPRCSIFSQSQRFNLDPESAPSPPSTQQFMMLRSSSRCSCGDGKEPQTITQLTKHIQSLKRKIRKFEEKFEQEKKYRPSHGDKTSNPEVLKWMNDLAKGRKQLKELKLKLSEEQGSAPKGPPRIPPCEQPAVPRENGKPEAVGPEPSSSGEETPDAVLSCLKEKREQLPSQEDPKVMKQDKNLIKPLYDRYRIIKQILSTPSLIPTIQEEEDSDEDCPQGSQQPSLPNPASHPPAGDHLTHSEETEPVKLLLPDEKKEVKPPALSMSNLHEATINGDFIQDIISSDLQLVFV</sequence>
<accession>A0A835ZJ06</accession>
<reference evidence="5 6" key="1">
    <citation type="submission" date="2020-12" db="EMBL/GenBank/DDBJ databases">
        <title>De novo assembly of Tibetan sheep genome.</title>
        <authorList>
            <person name="Li X."/>
        </authorList>
    </citation>
    <scope>NUCLEOTIDE SEQUENCE [LARGE SCALE GENOMIC DNA]</scope>
    <source>
        <tissue evidence="5">Heart</tissue>
    </source>
</reference>
<proteinExistence type="predicted"/>
<evidence type="ECO:0000256" key="3">
    <source>
        <dbReference type="SAM" id="MobiDB-lite"/>
    </source>
</evidence>
<feature type="region of interest" description="Disordered" evidence="3">
    <location>
        <begin position="621"/>
        <end position="734"/>
    </location>
</feature>
<dbReference type="GO" id="GO:0022857">
    <property type="term" value="F:transmembrane transporter activity"/>
    <property type="evidence" value="ECO:0007669"/>
    <property type="project" value="InterPro"/>
</dbReference>
<feature type="coiled-coil region" evidence="2">
    <location>
        <begin position="877"/>
        <end position="904"/>
    </location>
</feature>
<dbReference type="GO" id="GO:0016020">
    <property type="term" value="C:membrane"/>
    <property type="evidence" value="ECO:0007669"/>
    <property type="project" value="UniProtKB-SubCell"/>
</dbReference>
<comment type="subcellular location">
    <subcellularLocation>
        <location evidence="1">Membrane</location>
        <topology evidence="1">Multi-pass membrane protein</topology>
    </subcellularLocation>
</comment>
<feature type="compositionally biased region" description="Basic and acidic residues" evidence="3">
    <location>
        <begin position="692"/>
        <end position="705"/>
    </location>
</feature>
<feature type="transmembrane region" description="Helical" evidence="4">
    <location>
        <begin position="278"/>
        <end position="298"/>
    </location>
</feature>
<feature type="transmembrane region" description="Helical" evidence="4">
    <location>
        <begin position="42"/>
        <end position="61"/>
    </location>
</feature>
<evidence type="ECO:0000313" key="6">
    <source>
        <dbReference type="Proteomes" id="UP000664991"/>
    </source>
</evidence>
<dbReference type="PANTHER" id="PTHR15904:SF19">
    <property type="entry name" value="PROTEIN FAM13C"/>
    <property type="match status" value="1"/>
</dbReference>
<dbReference type="InterPro" id="IPR036259">
    <property type="entry name" value="MFS_trans_sf"/>
</dbReference>
<keyword evidence="4" id="KW-0812">Transmembrane</keyword>
<feature type="region of interest" description="Disordered" evidence="3">
    <location>
        <begin position="940"/>
        <end position="985"/>
    </location>
</feature>
<protein>
    <recommendedName>
        <fullName evidence="7">Protein FAM13C</fullName>
    </recommendedName>
</protein>
<dbReference type="Pfam" id="PF07690">
    <property type="entry name" value="MFS_1"/>
    <property type="match status" value="1"/>
</dbReference>
<feature type="transmembrane region" description="Helical" evidence="4">
    <location>
        <begin position="461"/>
        <end position="482"/>
    </location>
</feature>
<dbReference type="EMBL" id="JAEMGP010000025">
    <property type="protein sequence ID" value="KAG5194616.1"/>
    <property type="molecule type" value="Genomic_DNA"/>
</dbReference>
<dbReference type="PANTHER" id="PTHR15904">
    <property type="entry name" value="FAM13"/>
    <property type="match status" value="1"/>
</dbReference>
<comment type="caution">
    <text evidence="5">The sequence shown here is derived from an EMBL/GenBank/DDBJ whole genome shotgun (WGS) entry which is preliminary data.</text>
</comment>
<keyword evidence="4" id="KW-0472">Membrane</keyword>